<evidence type="ECO:0000259" key="1">
    <source>
        <dbReference type="PROSITE" id="PS51725"/>
    </source>
</evidence>
<dbReference type="Gene3D" id="3.30.70.100">
    <property type="match status" value="1"/>
</dbReference>
<dbReference type="Pfam" id="PF03992">
    <property type="entry name" value="ABM"/>
    <property type="match status" value="1"/>
</dbReference>
<evidence type="ECO:0000313" key="2">
    <source>
        <dbReference type="EMBL" id="NKY34651.1"/>
    </source>
</evidence>
<feature type="domain" description="ABM" evidence="1">
    <location>
        <begin position="2"/>
        <end position="96"/>
    </location>
</feature>
<dbReference type="EMBL" id="JAAXOO010000004">
    <property type="protein sequence ID" value="NKY34651.1"/>
    <property type="molecule type" value="Genomic_DNA"/>
</dbReference>
<reference evidence="2 3" key="1">
    <citation type="submission" date="2020-04" db="EMBL/GenBank/DDBJ databases">
        <title>MicrobeNet Type strains.</title>
        <authorList>
            <person name="Nicholson A.C."/>
        </authorList>
    </citation>
    <scope>NUCLEOTIDE SEQUENCE [LARGE SCALE GENOMIC DNA]</scope>
    <source>
        <strain evidence="2 3">DSM 45078</strain>
    </source>
</reference>
<dbReference type="InterPro" id="IPR011008">
    <property type="entry name" value="Dimeric_a/b-barrel"/>
</dbReference>
<name>A0A846XE32_9NOCA</name>
<dbReference type="GO" id="GO:0004497">
    <property type="term" value="F:monooxygenase activity"/>
    <property type="evidence" value="ECO:0007669"/>
    <property type="project" value="UniProtKB-KW"/>
</dbReference>
<proteinExistence type="predicted"/>
<accession>A0A846XE32</accession>
<dbReference type="PROSITE" id="PS51725">
    <property type="entry name" value="ABM"/>
    <property type="match status" value="1"/>
</dbReference>
<sequence>MFALVVRFELKDTAAAEAFDQLVAKTGEGIAEHEPGTLVYAIHTVTDAPLSRIFYEVYRDREAFDEHERQPHTRRFLDARPEYVESFRVEFLTPTATKGLPG</sequence>
<dbReference type="Proteomes" id="UP000565715">
    <property type="component" value="Unassembled WGS sequence"/>
</dbReference>
<evidence type="ECO:0000313" key="3">
    <source>
        <dbReference type="Proteomes" id="UP000565715"/>
    </source>
</evidence>
<comment type="caution">
    <text evidence="2">The sequence shown here is derived from an EMBL/GenBank/DDBJ whole genome shotgun (WGS) entry which is preliminary data.</text>
</comment>
<dbReference type="SUPFAM" id="SSF54909">
    <property type="entry name" value="Dimeric alpha+beta barrel"/>
    <property type="match status" value="1"/>
</dbReference>
<keyword evidence="2" id="KW-0560">Oxidoreductase</keyword>
<dbReference type="RefSeq" id="WP_068046480.1">
    <property type="nucleotide sequence ID" value="NZ_JAAXOO010000004.1"/>
</dbReference>
<gene>
    <name evidence="2" type="ORF">HGA13_16440</name>
</gene>
<dbReference type="InterPro" id="IPR007138">
    <property type="entry name" value="ABM_dom"/>
</dbReference>
<organism evidence="2 3">
    <name type="scientific">Nocardia speluncae</name>
    <dbReference type="NCBI Taxonomy" id="419477"/>
    <lineage>
        <taxon>Bacteria</taxon>
        <taxon>Bacillati</taxon>
        <taxon>Actinomycetota</taxon>
        <taxon>Actinomycetes</taxon>
        <taxon>Mycobacteriales</taxon>
        <taxon>Nocardiaceae</taxon>
        <taxon>Nocardia</taxon>
    </lineage>
</organism>
<keyword evidence="2" id="KW-0503">Monooxygenase</keyword>
<keyword evidence="3" id="KW-1185">Reference proteome</keyword>
<protein>
    <submittedName>
        <fullName evidence="2">Antibiotic biosynthesis monooxygenase</fullName>
    </submittedName>
</protein>
<dbReference type="AlphaFoldDB" id="A0A846XE32"/>